<keyword evidence="3" id="KW-1185">Reference proteome</keyword>
<dbReference type="Proteomes" id="UP000078447">
    <property type="component" value="Unassembled WGS sequence"/>
</dbReference>
<comment type="caution">
    <text evidence="2">The sequence shown here is derived from an EMBL/GenBank/DDBJ whole genome shotgun (WGS) entry which is preliminary data.</text>
</comment>
<organism evidence="2 3">
    <name type="scientific">Exiguobacterium undae</name>
    <dbReference type="NCBI Taxonomy" id="169177"/>
    <lineage>
        <taxon>Bacteria</taxon>
        <taxon>Bacillati</taxon>
        <taxon>Bacillota</taxon>
        <taxon>Bacilli</taxon>
        <taxon>Bacillales</taxon>
        <taxon>Bacillales Family XII. Incertae Sedis</taxon>
        <taxon>Exiguobacterium</taxon>
    </lineage>
</organism>
<keyword evidence="1" id="KW-0472">Membrane</keyword>
<keyword evidence="1" id="KW-1133">Transmembrane helix</keyword>
<dbReference type="EMBL" id="LVVL01000001">
    <property type="protein sequence ID" value="OAN15513.1"/>
    <property type="molecule type" value="Genomic_DNA"/>
</dbReference>
<proteinExistence type="predicted"/>
<feature type="transmembrane region" description="Helical" evidence="1">
    <location>
        <begin position="6"/>
        <end position="27"/>
    </location>
</feature>
<name>A0ABX2VBA6_9BACL</name>
<feature type="transmembrane region" description="Helical" evidence="1">
    <location>
        <begin position="39"/>
        <end position="58"/>
    </location>
</feature>
<evidence type="ECO:0000313" key="2">
    <source>
        <dbReference type="EMBL" id="OAN15513.1"/>
    </source>
</evidence>
<accession>A0ABX2VBA6</accession>
<evidence type="ECO:0000256" key="1">
    <source>
        <dbReference type="SAM" id="Phobius"/>
    </source>
</evidence>
<reference evidence="2 3" key="1">
    <citation type="submission" date="2016-03" db="EMBL/GenBank/DDBJ databases">
        <authorList>
            <person name="Cho S.-Y."/>
            <person name="Lim S."/>
            <person name="Kim H."/>
            <person name="Soh E.H."/>
            <person name="Moon J.S."/>
        </authorList>
    </citation>
    <scope>NUCLEOTIDE SEQUENCE [LARGE SCALE GENOMIC DNA]</scope>
    <source>
        <strain evidence="2 3">KCTC 3810</strain>
    </source>
</reference>
<gene>
    <name evidence="2" type="ORF">A3783_06145</name>
</gene>
<protein>
    <submittedName>
        <fullName evidence="2">Uncharacterized protein</fullName>
    </submittedName>
</protein>
<evidence type="ECO:0000313" key="3">
    <source>
        <dbReference type="Proteomes" id="UP000078447"/>
    </source>
</evidence>
<dbReference type="RefSeq" id="WP_028106344.1">
    <property type="nucleotide sequence ID" value="NZ_LVVL01000001.1"/>
</dbReference>
<keyword evidence="1" id="KW-0812">Transmembrane</keyword>
<sequence>MNEEVLFYYTILAGGFVLTLFSVLLFFSLRDDNEAIFKHYFGTLLMLLCGVGLIVYTVPSLKYVVYHDYATTKGVCKVEYDDQSKPRTIDLYYDKTGDYFSFLDRADLGAYGPDVPYTCHVTTTKDHEFEISYRIYDLKTDKLLYSSE</sequence>